<dbReference type="GO" id="GO:0045892">
    <property type="term" value="P:negative regulation of DNA-templated transcription"/>
    <property type="evidence" value="ECO:0007669"/>
    <property type="project" value="TreeGrafter"/>
</dbReference>
<keyword evidence="6" id="KW-1185">Reference proteome</keyword>
<dbReference type="Gene3D" id="1.10.10.10">
    <property type="entry name" value="Winged helix-like DNA-binding domain superfamily/Winged helix DNA-binding domain"/>
    <property type="match status" value="1"/>
</dbReference>
<dbReference type="PANTHER" id="PTHR44846">
    <property type="entry name" value="MANNOSYL-D-GLYCERATE TRANSPORT/METABOLISM SYSTEM REPRESSOR MNGR-RELATED"/>
    <property type="match status" value="1"/>
</dbReference>
<dbReference type="CDD" id="cd07377">
    <property type="entry name" value="WHTH_GntR"/>
    <property type="match status" value="1"/>
</dbReference>
<dbReference type="PROSITE" id="PS50949">
    <property type="entry name" value="HTH_GNTR"/>
    <property type="match status" value="1"/>
</dbReference>
<keyword evidence="3" id="KW-0804">Transcription</keyword>
<evidence type="ECO:0000313" key="5">
    <source>
        <dbReference type="EMBL" id="ADP83799.1"/>
    </source>
</evidence>
<dbReference type="SMART" id="SM00345">
    <property type="entry name" value="HTH_GNTR"/>
    <property type="match status" value="1"/>
</dbReference>
<dbReference type="InterPro" id="IPR028978">
    <property type="entry name" value="Chorismate_lyase_/UTRA_dom_sf"/>
</dbReference>
<sequence length="257" mass="28021">MSLGIDPASDRAAFRQIADRLRDEIESGELPPGAKLPSERALMDAYGTARGTIREAIALLRSEGLVTVEHGRGAFVRRRPPVRRLASDRFARQHRDRGKAAYLVELEAEGRRPDVQVLYVGPGPAPADVAARLGLDEGGTVLIRRRMYLADGEPMETATSYVPWGIAEGTAMTEAQTGPGGIYARIEEQGHRLGRFSEEVTARMPTDEERRALRLVPGTPVIGLVRTAFAESGTAVEVCDTVLAADRYVLSYELPAR</sequence>
<dbReference type="SUPFAM" id="SSF46785">
    <property type="entry name" value="Winged helix' DNA-binding domain"/>
    <property type="match status" value="1"/>
</dbReference>
<reference evidence="5 6" key="1">
    <citation type="submission" date="2010-10" db="EMBL/GenBank/DDBJ databases">
        <title>Complete sequence of Frankia sp. EuI1c.</title>
        <authorList>
            <consortium name="US DOE Joint Genome Institute"/>
            <person name="Lucas S."/>
            <person name="Copeland A."/>
            <person name="Lapidus A."/>
            <person name="Cheng J.-F."/>
            <person name="Bruce D."/>
            <person name="Goodwin L."/>
            <person name="Pitluck S."/>
            <person name="Chertkov O."/>
            <person name="Detter J.C."/>
            <person name="Han C."/>
            <person name="Tapia R."/>
            <person name="Land M."/>
            <person name="Hauser L."/>
            <person name="Jeffries C."/>
            <person name="Kyrpides N."/>
            <person name="Ivanova N."/>
            <person name="Mikhailova N."/>
            <person name="Beauchemin N."/>
            <person name="Sen A."/>
            <person name="Sur S.A."/>
            <person name="Gtari M."/>
            <person name="Wall L."/>
            <person name="Tisa L."/>
            <person name="Woyke T."/>
        </authorList>
    </citation>
    <scope>NUCLEOTIDE SEQUENCE [LARGE SCALE GENOMIC DNA]</scope>
    <source>
        <strain evidence="6">DSM 45817 / CECT 9037 / EuI1c</strain>
    </source>
</reference>
<dbReference type="GO" id="GO:0003677">
    <property type="term" value="F:DNA binding"/>
    <property type="evidence" value="ECO:0007669"/>
    <property type="project" value="UniProtKB-KW"/>
</dbReference>
<feature type="domain" description="HTH gntR-type" evidence="4">
    <location>
        <begin position="11"/>
        <end position="79"/>
    </location>
</feature>
<proteinExistence type="predicted"/>
<keyword evidence="2" id="KW-0238">DNA-binding</keyword>
<evidence type="ECO:0000256" key="3">
    <source>
        <dbReference type="ARBA" id="ARBA00023163"/>
    </source>
</evidence>
<dbReference type="Pfam" id="PF00392">
    <property type="entry name" value="GntR"/>
    <property type="match status" value="1"/>
</dbReference>
<evidence type="ECO:0000313" key="6">
    <source>
        <dbReference type="Proteomes" id="UP000002484"/>
    </source>
</evidence>
<evidence type="ECO:0000259" key="4">
    <source>
        <dbReference type="PROSITE" id="PS50949"/>
    </source>
</evidence>
<dbReference type="SUPFAM" id="SSF64288">
    <property type="entry name" value="Chorismate lyase-like"/>
    <property type="match status" value="1"/>
</dbReference>
<keyword evidence="1" id="KW-0805">Transcription regulation</keyword>
<accession>E3IX27</accession>
<dbReference type="EMBL" id="CP002299">
    <property type="protein sequence ID" value="ADP83799.1"/>
    <property type="molecule type" value="Genomic_DNA"/>
</dbReference>
<dbReference type="Proteomes" id="UP000002484">
    <property type="component" value="Chromosome"/>
</dbReference>
<dbReference type="GO" id="GO:0003700">
    <property type="term" value="F:DNA-binding transcription factor activity"/>
    <property type="evidence" value="ECO:0007669"/>
    <property type="project" value="InterPro"/>
</dbReference>
<evidence type="ECO:0000256" key="2">
    <source>
        <dbReference type="ARBA" id="ARBA00023125"/>
    </source>
</evidence>
<organism evidence="5 6">
    <name type="scientific">Pseudofrankia inefficax (strain DSM 45817 / CECT 9037 / DDB 130130 / EuI1c)</name>
    <name type="common">Frankia inefficax</name>
    <dbReference type="NCBI Taxonomy" id="298654"/>
    <lineage>
        <taxon>Bacteria</taxon>
        <taxon>Bacillati</taxon>
        <taxon>Actinomycetota</taxon>
        <taxon>Actinomycetes</taxon>
        <taxon>Frankiales</taxon>
        <taxon>Frankiaceae</taxon>
        <taxon>Pseudofrankia</taxon>
    </lineage>
</organism>
<dbReference type="PRINTS" id="PR00035">
    <property type="entry name" value="HTHGNTR"/>
</dbReference>
<name>E3IX27_PSEI1</name>
<dbReference type="InterPro" id="IPR036390">
    <property type="entry name" value="WH_DNA-bd_sf"/>
</dbReference>
<gene>
    <name evidence="5" type="ordered locus">FraEuI1c_5815</name>
</gene>
<dbReference type="STRING" id="298654.FraEuI1c_5815"/>
<dbReference type="KEGG" id="fri:FraEuI1c_5815"/>
<dbReference type="Pfam" id="PF07702">
    <property type="entry name" value="UTRA"/>
    <property type="match status" value="1"/>
</dbReference>
<dbReference type="Gene3D" id="3.40.1410.10">
    <property type="entry name" value="Chorismate lyase-like"/>
    <property type="match status" value="1"/>
</dbReference>
<dbReference type="InParanoid" id="E3IX27"/>
<evidence type="ECO:0000256" key="1">
    <source>
        <dbReference type="ARBA" id="ARBA00023015"/>
    </source>
</evidence>
<dbReference type="InterPro" id="IPR000524">
    <property type="entry name" value="Tscrpt_reg_HTH_GntR"/>
</dbReference>
<dbReference type="FunCoup" id="E3IX27">
    <property type="interactions" value="6"/>
</dbReference>
<dbReference type="InterPro" id="IPR011663">
    <property type="entry name" value="UTRA"/>
</dbReference>
<dbReference type="SMART" id="SM00866">
    <property type="entry name" value="UTRA"/>
    <property type="match status" value="1"/>
</dbReference>
<dbReference type="AlphaFoldDB" id="E3IX27"/>
<dbReference type="InterPro" id="IPR036388">
    <property type="entry name" value="WH-like_DNA-bd_sf"/>
</dbReference>
<dbReference type="HOGENOM" id="CLU_063236_8_1_11"/>
<dbReference type="eggNOG" id="COG2188">
    <property type="taxonomic scope" value="Bacteria"/>
</dbReference>
<dbReference type="PANTHER" id="PTHR44846:SF17">
    <property type="entry name" value="GNTR-FAMILY TRANSCRIPTIONAL REGULATOR"/>
    <property type="match status" value="1"/>
</dbReference>
<dbReference type="InterPro" id="IPR050679">
    <property type="entry name" value="Bact_HTH_transcr_reg"/>
</dbReference>
<protein>
    <submittedName>
        <fullName evidence="5">Transcriptional regulator, GntR family</fullName>
    </submittedName>
</protein>